<evidence type="ECO:0000313" key="1">
    <source>
        <dbReference type="EMBL" id="PON62433.1"/>
    </source>
</evidence>
<sequence>MLKEDECYSFFDTETRRFLKVLARNYCSKFRVPEMATRNRGTFLDESIFRNWQCVDQRGGMSGGGGKHTGVCFPIFHSESDVHPQRQKKMTSLIVEKPDVVTFKMKVVHR</sequence>
<dbReference type="EMBL" id="JXTC01000347">
    <property type="protein sequence ID" value="PON62433.1"/>
    <property type="molecule type" value="Genomic_DNA"/>
</dbReference>
<dbReference type="Proteomes" id="UP000237000">
    <property type="component" value="Unassembled WGS sequence"/>
</dbReference>
<proteinExistence type="predicted"/>
<accession>A0A2P5CN13</accession>
<organism evidence="1 2">
    <name type="scientific">Trema orientale</name>
    <name type="common">Charcoal tree</name>
    <name type="synonym">Celtis orientalis</name>
    <dbReference type="NCBI Taxonomy" id="63057"/>
    <lineage>
        <taxon>Eukaryota</taxon>
        <taxon>Viridiplantae</taxon>
        <taxon>Streptophyta</taxon>
        <taxon>Embryophyta</taxon>
        <taxon>Tracheophyta</taxon>
        <taxon>Spermatophyta</taxon>
        <taxon>Magnoliopsida</taxon>
        <taxon>eudicotyledons</taxon>
        <taxon>Gunneridae</taxon>
        <taxon>Pentapetalae</taxon>
        <taxon>rosids</taxon>
        <taxon>fabids</taxon>
        <taxon>Rosales</taxon>
        <taxon>Cannabaceae</taxon>
        <taxon>Trema</taxon>
    </lineage>
</organism>
<reference evidence="2" key="1">
    <citation type="submission" date="2016-06" db="EMBL/GenBank/DDBJ databases">
        <title>Parallel loss of symbiosis genes in relatives of nitrogen-fixing non-legume Parasponia.</title>
        <authorList>
            <person name="Van Velzen R."/>
            <person name="Holmer R."/>
            <person name="Bu F."/>
            <person name="Rutten L."/>
            <person name="Van Zeijl A."/>
            <person name="Liu W."/>
            <person name="Santuari L."/>
            <person name="Cao Q."/>
            <person name="Sharma T."/>
            <person name="Shen D."/>
            <person name="Roswanjaya Y."/>
            <person name="Wardhani T."/>
            <person name="Kalhor M.S."/>
            <person name="Jansen J."/>
            <person name="Van den Hoogen J."/>
            <person name="Gungor B."/>
            <person name="Hartog M."/>
            <person name="Hontelez J."/>
            <person name="Verver J."/>
            <person name="Yang W.-C."/>
            <person name="Schijlen E."/>
            <person name="Repin R."/>
            <person name="Schilthuizen M."/>
            <person name="Schranz E."/>
            <person name="Heidstra R."/>
            <person name="Miyata K."/>
            <person name="Fedorova E."/>
            <person name="Kohlen W."/>
            <person name="Bisseling T."/>
            <person name="Smit S."/>
            <person name="Geurts R."/>
        </authorList>
    </citation>
    <scope>NUCLEOTIDE SEQUENCE [LARGE SCALE GENOMIC DNA]</scope>
    <source>
        <strain evidence="2">cv. RG33-2</strain>
    </source>
</reference>
<gene>
    <name evidence="1" type="ORF">TorRG33x02_279310</name>
</gene>
<name>A0A2P5CN13_TREOI</name>
<dbReference type="InParanoid" id="A0A2P5CN13"/>
<comment type="caution">
    <text evidence="1">The sequence shown here is derived from an EMBL/GenBank/DDBJ whole genome shotgun (WGS) entry which is preliminary data.</text>
</comment>
<evidence type="ECO:0000313" key="2">
    <source>
        <dbReference type="Proteomes" id="UP000237000"/>
    </source>
</evidence>
<protein>
    <submittedName>
        <fullName evidence="1">Uncharacterized protein</fullName>
    </submittedName>
</protein>
<keyword evidence="2" id="KW-1185">Reference proteome</keyword>
<dbReference type="AlphaFoldDB" id="A0A2P5CN13"/>